<protein>
    <submittedName>
        <fullName evidence="8">Box A-binding factor</fullName>
    </submittedName>
</protein>
<dbReference type="SUPFAM" id="SSF54211">
    <property type="entry name" value="Ribosomal protein S5 domain 2-like"/>
    <property type="match status" value="1"/>
</dbReference>
<dbReference type="RefSeq" id="XP_026193134.1">
    <property type="nucleotide sequence ID" value="XM_026337349.1"/>
</dbReference>
<feature type="region of interest" description="Disordered" evidence="5">
    <location>
        <begin position="160"/>
        <end position="182"/>
    </location>
</feature>
<gene>
    <name evidence="8" type="primary">LOC34617383</name>
</gene>
<keyword evidence="7" id="KW-1185">Reference proteome</keyword>
<evidence type="ECO:0000256" key="2">
    <source>
        <dbReference type="ARBA" id="ARBA00004496"/>
    </source>
</evidence>
<feature type="domain" description="Exoribonuclease phosphorolytic" evidence="6">
    <location>
        <begin position="361"/>
        <end position="502"/>
    </location>
</feature>
<dbReference type="GO" id="GO:0035925">
    <property type="term" value="F:mRNA 3'-UTR AU-rich region binding"/>
    <property type="evidence" value="ECO:0007669"/>
    <property type="project" value="TreeGrafter"/>
</dbReference>
<dbReference type="GO" id="GO:0034476">
    <property type="term" value="P:U5 snRNA 3'-end processing"/>
    <property type="evidence" value="ECO:0007669"/>
    <property type="project" value="TreeGrafter"/>
</dbReference>
<dbReference type="PANTHER" id="PTHR11097">
    <property type="entry name" value="EXOSOME COMPLEX EXONUCLEASE RIBOSOMAL RNA PROCESSING PROTEIN"/>
    <property type="match status" value="1"/>
</dbReference>
<evidence type="ECO:0000256" key="3">
    <source>
        <dbReference type="ARBA" id="ARBA00006678"/>
    </source>
</evidence>
<feature type="compositionally biased region" description="Low complexity" evidence="5">
    <location>
        <begin position="759"/>
        <end position="768"/>
    </location>
</feature>
<dbReference type="GO" id="GO:0071028">
    <property type="term" value="P:nuclear mRNA surveillance"/>
    <property type="evidence" value="ECO:0007669"/>
    <property type="project" value="TreeGrafter"/>
</dbReference>
<dbReference type="GeneID" id="34617383"/>
<dbReference type="GO" id="GO:0071035">
    <property type="term" value="P:nuclear polyadenylation-dependent rRNA catabolic process"/>
    <property type="evidence" value="ECO:0007669"/>
    <property type="project" value="TreeGrafter"/>
</dbReference>
<dbReference type="GO" id="GO:0034473">
    <property type="term" value="P:U1 snRNA 3'-end processing"/>
    <property type="evidence" value="ECO:0007669"/>
    <property type="project" value="TreeGrafter"/>
</dbReference>
<accession>A0A6P6S024</accession>
<feature type="compositionally biased region" description="Polar residues" evidence="5">
    <location>
        <begin position="703"/>
        <end position="717"/>
    </location>
</feature>
<dbReference type="InterPro" id="IPR027408">
    <property type="entry name" value="PNPase/RNase_PH_dom_sf"/>
</dbReference>
<dbReference type="InterPro" id="IPR020568">
    <property type="entry name" value="Ribosomal_Su5_D2-typ_SF"/>
</dbReference>
<dbReference type="GO" id="GO:0000467">
    <property type="term" value="P:exonucleolytic trimming to generate mature 3'-end of 5.8S rRNA from tricistronic rRNA transcript (SSU-rRNA, 5.8S rRNA, LSU-rRNA)"/>
    <property type="evidence" value="ECO:0007669"/>
    <property type="project" value="TreeGrafter"/>
</dbReference>
<dbReference type="GO" id="GO:0034475">
    <property type="term" value="P:U4 snRNA 3'-end processing"/>
    <property type="evidence" value="ECO:0007669"/>
    <property type="project" value="TreeGrafter"/>
</dbReference>
<proteinExistence type="inferred from homology"/>
<evidence type="ECO:0000256" key="4">
    <source>
        <dbReference type="ARBA" id="ARBA00022490"/>
    </source>
</evidence>
<feature type="region of interest" description="Disordered" evidence="5">
    <location>
        <begin position="558"/>
        <end position="586"/>
    </location>
</feature>
<feature type="region of interest" description="Disordered" evidence="5">
    <location>
        <begin position="28"/>
        <end position="62"/>
    </location>
</feature>
<dbReference type="GO" id="GO:0016075">
    <property type="term" value="P:rRNA catabolic process"/>
    <property type="evidence" value="ECO:0007669"/>
    <property type="project" value="TreeGrafter"/>
</dbReference>
<dbReference type="Gene3D" id="3.30.230.70">
    <property type="entry name" value="GHMP Kinase, N-terminal domain"/>
    <property type="match status" value="1"/>
</dbReference>
<name>A0A6P6S024_9EIME</name>
<feature type="compositionally biased region" description="Polar residues" evidence="5">
    <location>
        <begin position="160"/>
        <end position="173"/>
    </location>
</feature>
<dbReference type="GO" id="GO:0000176">
    <property type="term" value="C:nuclear exosome (RNase complex)"/>
    <property type="evidence" value="ECO:0007669"/>
    <property type="project" value="TreeGrafter"/>
</dbReference>
<reference evidence="8" key="1">
    <citation type="submission" date="2025-08" db="UniProtKB">
        <authorList>
            <consortium name="RefSeq"/>
        </authorList>
    </citation>
    <scope>IDENTIFICATION</scope>
</reference>
<feature type="compositionally biased region" description="Basic residues" evidence="5">
    <location>
        <begin position="810"/>
        <end position="819"/>
    </location>
</feature>
<evidence type="ECO:0000256" key="5">
    <source>
        <dbReference type="SAM" id="MobiDB-lite"/>
    </source>
</evidence>
<evidence type="ECO:0000256" key="1">
    <source>
        <dbReference type="ARBA" id="ARBA00004123"/>
    </source>
</evidence>
<sequence>MQQPDSSTHVILRGPVVKALVPATAAVRPPSCTATAAEEADDEETPEDATHEKAPEDATHEEAASYLSVQSLEAEFLPILFRFKLEPVLGPAVQPTLSRLQQNHLFATAAEAAGSYSSSEASRRALPATALRCSPAPLWPEETAAAFAAAERMLQPQLGRSSSIQQPTHTSPSPMECFPSRSKRGGYTLRSSAITIKSSASMSALPHPEAARKLLFGVLVAAWFLPQQPACELYGLSRPSQRMMSQTIGFHPLEAPMESPKYPPAPAGSERAPCGSLACSGAAVPTAVLLLENGGKKKEGVTQIDKAAERAGRGGRNVEGSMLPLCASNAAAAWAALLENGARADGRKQTERRQTHIKFLETNGSTEVSIGRTRVCCQLTAAPVRVLQQQQSVAAADGCVSVRVAFSPSIEATTAAAAAAPAAAADAACKKQQQHAKQQERQIELIVKRLLREGGVVSGEALAIAAGKWTWQLTACLTVLAEDGTTTDACIIALLASLLSFKLCRIDSRTLDVLQQQQGPRKYQQQLQHLELLPLCLLHKPLALTFAYATESVGADSGEADAAEGFGGEEHDLQQQQPQQQQPQQQQFRFVADPTALEEAILPGKAAEESMPQVFSCLYKALQAHQQHQQQNKRLNARSRYADAPIELHAPEAHALPLPAAAAAAAAAADLGGFPIVAGVDLVSLLPSPPPLQQLRTEELTPTKATTHATSVASNSAAAGKEDAAGSKANASGLVEGNCPPAAGAAAVENDSAHEHQQHQQQQQQQQQQHEHQKHQQQQQQQHEHQQQQRKQQQQLDDDDCDFASAVTARMKKGKRARV</sequence>
<dbReference type="Pfam" id="PF01138">
    <property type="entry name" value="RNase_PH"/>
    <property type="match status" value="1"/>
</dbReference>
<comment type="subcellular location">
    <subcellularLocation>
        <location evidence="2">Cytoplasm</location>
    </subcellularLocation>
    <subcellularLocation>
        <location evidence="1">Nucleus</location>
    </subcellularLocation>
</comment>
<dbReference type="InterPro" id="IPR001247">
    <property type="entry name" value="ExoRNase_PH_dom1"/>
</dbReference>
<comment type="similarity">
    <text evidence="3">Belongs to the RNase PH family.</text>
</comment>
<dbReference type="Proteomes" id="UP000515125">
    <property type="component" value="Unplaced"/>
</dbReference>
<dbReference type="GO" id="GO:0071038">
    <property type="term" value="P:TRAMP-dependent tRNA surveillance pathway"/>
    <property type="evidence" value="ECO:0007669"/>
    <property type="project" value="TreeGrafter"/>
</dbReference>
<dbReference type="PANTHER" id="PTHR11097:SF14">
    <property type="entry name" value="EXOSOME COMPLEX COMPONENT RRP45"/>
    <property type="match status" value="1"/>
</dbReference>
<dbReference type="InterPro" id="IPR050590">
    <property type="entry name" value="Exosome_comp_Rrp42_subfam"/>
</dbReference>
<evidence type="ECO:0000259" key="6">
    <source>
        <dbReference type="Pfam" id="PF01138"/>
    </source>
</evidence>
<dbReference type="OrthoDB" id="10264038at2759"/>
<keyword evidence="4" id="KW-0963">Cytoplasm</keyword>
<organism evidence="7 8">
    <name type="scientific">Cyclospora cayetanensis</name>
    <dbReference type="NCBI Taxonomy" id="88456"/>
    <lineage>
        <taxon>Eukaryota</taxon>
        <taxon>Sar</taxon>
        <taxon>Alveolata</taxon>
        <taxon>Apicomplexa</taxon>
        <taxon>Conoidasida</taxon>
        <taxon>Coccidia</taxon>
        <taxon>Eucoccidiorida</taxon>
        <taxon>Eimeriorina</taxon>
        <taxon>Eimeriidae</taxon>
        <taxon>Cyclospora</taxon>
    </lineage>
</organism>
<feature type="compositionally biased region" description="Basic and acidic residues" evidence="5">
    <location>
        <begin position="48"/>
        <end position="62"/>
    </location>
</feature>
<evidence type="ECO:0000313" key="7">
    <source>
        <dbReference type="Proteomes" id="UP000515125"/>
    </source>
</evidence>
<dbReference type="GO" id="GO:0000177">
    <property type="term" value="C:cytoplasmic exosome (RNase complex)"/>
    <property type="evidence" value="ECO:0007669"/>
    <property type="project" value="TreeGrafter"/>
</dbReference>
<dbReference type="AlphaFoldDB" id="A0A6P6S024"/>
<feature type="compositionally biased region" description="Acidic residues" evidence="5">
    <location>
        <begin position="38"/>
        <end position="47"/>
    </location>
</feature>
<evidence type="ECO:0000313" key="8">
    <source>
        <dbReference type="RefSeq" id="XP_026193134.1"/>
    </source>
</evidence>
<feature type="region of interest" description="Disordered" evidence="5">
    <location>
        <begin position="701"/>
        <end position="819"/>
    </location>
</feature>
<feature type="compositionally biased region" description="Low complexity" evidence="5">
    <location>
        <begin position="574"/>
        <end position="586"/>
    </location>
</feature>